<gene>
    <name evidence="2" type="ORF">G3T36_08695</name>
</gene>
<accession>A0A6L9XWY7</accession>
<evidence type="ECO:0000256" key="1">
    <source>
        <dbReference type="SAM" id="Phobius"/>
    </source>
</evidence>
<sequence length="286" mass="29336">MSRSTGAPVAGAHEEAASQPIPFTTDARRALQLALAALWLLDGLLQLQPFMFTPAFATQVLAAAANGNPGWLASPIRWASGIVEHEPVLINTGFAALQLAIGLGIAWRRSVKPALAVSIVWSLLVWWFGEGLGGLFSGGADPLTGAPGAVVLYAVLGVLLWPTQKPTTCDFVATQPVGPVAARVVWAVLWGGLALLALVRGPLAPAGLVTLGLVAGSAILAVIAVAVFLPVSAMRVGVILALVASAWIWVVGESLGDPGGGMSTDPDSGPLLALIALAYWPSRSDP</sequence>
<dbReference type="RefSeq" id="WP_163289378.1">
    <property type="nucleotide sequence ID" value="NZ_JAAGWY010000002.1"/>
</dbReference>
<feature type="transmembrane region" description="Helical" evidence="1">
    <location>
        <begin position="114"/>
        <end position="136"/>
    </location>
</feature>
<feature type="transmembrane region" description="Helical" evidence="1">
    <location>
        <begin position="205"/>
        <end position="229"/>
    </location>
</feature>
<name>A0A6L9XWY7_9MICO</name>
<dbReference type="Proteomes" id="UP000474967">
    <property type="component" value="Unassembled WGS sequence"/>
</dbReference>
<dbReference type="EMBL" id="JAAGWY010000002">
    <property type="protein sequence ID" value="NEN05951.1"/>
    <property type="molecule type" value="Genomic_DNA"/>
</dbReference>
<feature type="transmembrane region" description="Helical" evidence="1">
    <location>
        <begin position="142"/>
        <end position="160"/>
    </location>
</feature>
<evidence type="ECO:0000313" key="2">
    <source>
        <dbReference type="EMBL" id="NEN05951.1"/>
    </source>
</evidence>
<feature type="transmembrane region" description="Helical" evidence="1">
    <location>
        <begin position="180"/>
        <end position="199"/>
    </location>
</feature>
<feature type="transmembrane region" description="Helical" evidence="1">
    <location>
        <begin position="236"/>
        <end position="252"/>
    </location>
</feature>
<reference evidence="2 3" key="1">
    <citation type="journal article" date="2014" name="J. Microbiol.">
        <title>Diaminobutyricibacter tongyongensis gen. nov., sp. nov. and Homoserinibacter gongjuensis gen. nov., sp. nov. belong to the family Microbacteriaceae.</title>
        <authorList>
            <person name="Kim S.J."/>
            <person name="Ahn J.H."/>
            <person name="Weon H.Y."/>
            <person name="Hamada M."/>
            <person name="Suzuki K."/>
            <person name="Kwon S.W."/>
        </authorList>
    </citation>
    <scope>NUCLEOTIDE SEQUENCE [LARGE SCALE GENOMIC DNA]</scope>
    <source>
        <strain evidence="2 3">NBRC 108724</strain>
    </source>
</reference>
<keyword evidence="3" id="KW-1185">Reference proteome</keyword>
<keyword evidence="1" id="KW-0472">Membrane</keyword>
<keyword evidence="1" id="KW-0812">Transmembrane</keyword>
<evidence type="ECO:0000313" key="3">
    <source>
        <dbReference type="Proteomes" id="UP000474967"/>
    </source>
</evidence>
<dbReference type="AlphaFoldDB" id="A0A6L9XWY7"/>
<feature type="transmembrane region" description="Helical" evidence="1">
    <location>
        <begin position="88"/>
        <end position="107"/>
    </location>
</feature>
<keyword evidence="1" id="KW-1133">Transmembrane helix</keyword>
<comment type="caution">
    <text evidence="2">The sequence shown here is derived from an EMBL/GenBank/DDBJ whole genome shotgun (WGS) entry which is preliminary data.</text>
</comment>
<organism evidence="2 3">
    <name type="scientific">Leifsonia tongyongensis</name>
    <dbReference type="NCBI Taxonomy" id="1268043"/>
    <lineage>
        <taxon>Bacteria</taxon>
        <taxon>Bacillati</taxon>
        <taxon>Actinomycetota</taxon>
        <taxon>Actinomycetes</taxon>
        <taxon>Micrococcales</taxon>
        <taxon>Microbacteriaceae</taxon>
        <taxon>Leifsonia</taxon>
    </lineage>
</organism>
<proteinExistence type="predicted"/>
<protein>
    <submittedName>
        <fullName evidence="2">Uncharacterized protein</fullName>
    </submittedName>
</protein>